<sequence>MRRTETNFARYTHSPHHGHRHTVHRRSRHPRRRSVPNTGSTTKLADWGGVTGAGGITKLTEMSQSQHRLDSLSRLDAVLLTQGPVEVS</sequence>
<proteinExistence type="predicted"/>
<evidence type="ECO:0000313" key="2">
    <source>
        <dbReference type="EMBL" id="KAK8043228.1"/>
    </source>
</evidence>
<dbReference type="RefSeq" id="XP_066710081.1">
    <property type="nucleotide sequence ID" value="XM_066865120.1"/>
</dbReference>
<gene>
    <name evidence="2" type="ORF">PG994_013711</name>
</gene>
<evidence type="ECO:0000256" key="1">
    <source>
        <dbReference type="SAM" id="MobiDB-lite"/>
    </source>
</evidence>
<organism evidence="2 3">
    <name type="scientific">Apiospora phragmitis</name>
    <dbReference type="NCBI Taxonomy" id="2905665"/>
    <lineage>
        <taxon>Eukaryota</taxon>
        <taxon>Fungi</taxon>
        <taxon>Dikarya</taxon>
        <taxon>Ascomycota</taxon>
        <taxon>Pezizomycotina</taxon>
        <taxon>Sordariomycetes</taxon>
        <taxon>Xylariomycetidae</taxon>
        <taxon>Amphisphaeriales</taxon>
        <taxon>Apiosporaceae</taxon>
        <taxon>Apiospora</taxon>
    </lineage>
</organism>
<protein>
    <submittedName>
        <fullName evidence="2">Uncharacterized protein</fullName>
    </submittedName>
</protein>
<reference evidence="2 3" key="1">
    <citation type="submission" date="2023-01" db="EMBL/GenBank/DDBJ databases">
        <title>Analysis of 21 Apiospora genomes using comparative genomics revels a genus with tremendous synthesis potential of carbohydrate active enzymes and secondary metabolites.</title>
        <authorList>
            <person name="Sorensen T."/>
        </authorList>
    </citation>
    <scope>NUCLEOTIDE SEQUENCE [LARGE SCALE GENOMIC DNA]</scope>
    <source>
        <strain evidence="2 3">CBS 135458</strain>
    </source>
</reference>
<dbReference type="Proteomes" id="UP001480595">
    <property type="component" value="Unassembled WGS sequence"/>
</dbReference>
<feature type="compositionally biased region" description="Basic residues" evidence="1">
    <location>
        <begin position="13"/>
        <end position="34"/>
    </location>
</feature>
<feature type="region of interest" description="Disordered" evidence="1">
    <location>
        <begin position="1"/>
        <end position="49"/>
    </location>
</feature>
<name>A0ABR1T9F3_9PEZI</name>
<keyword evidence="3" id="KW-1185">Reference proteome</keyword>
<evidence type="ECO:0000313" key="3">
    <source>
        <dbReference type="Proteomes" id="UP001480595"/>
    </source>
</evidence>
<dbReference type="GeneID" id="92098183"/>
<accession>A0ABR1T9F3</accession>
<comment type="caution">
    <text evidence="2">The sequence shown here is derived from an EMBL/GenBank/DDBJ whole genome shotgun (WGS) entry which is preliminary data.</text>
</comment>
<dbReference type="EMBL" id="JAQQWL010000013">
    <property type="protein sequence ID" value="KAK8043228.1"/>
    <property type="molecule type" value="Genomic_DNA"/>
</dbReference>